<gene>
    <name evidence="5" type="ORF">A9D12_11945</name>
</gene>
<keyword evidence="2" id="KW-0812">Transmembrane</keyword>
<evidence type="ECO:0000313" key="5">
    <source>
        <dbReference type="EMBL" id="ANK13527.1"/>
    </source>
</evidence>
<dbReference type="InterPro" id="IPR013424">
    <property type="entry name" value="Ice-binding_C"/>
</dbReference>
<keyword evidence="3" id="KW-0732">Signal</keyword>
<feature type="region of interest" description="Disordered" evidence="1">
    <location>
        <begin position="24"/>
        <end position="48"/>
    </location>
</feature>
<dbReference type="Proteomes" id="UP000078263">
    <property type="component" value="Chromosome"/>
</dbReference>
<dbReference type="KEGG" id="pns:A9D12_11945"/>
<evidence type="ECO:0000259" key="4">
    <source>
        <dbReference type="Pfam" id="PF07589"/>
    </source>
</evidence>
<evidence type="ECO:0000256" key="1">
    <source>
        <dbReference type="SAM" id="MobiDB-lite"/>
    </source>
</evidence>
<dbReference type="AlphaFoldDB" id="A0A192D6N3"/>
<feature type="transmembrane region" description="Helical" evidence="2">
    <location>
        <begin position="49"/>
        <end position="66"/>
    </location>
</feature>
<feature type="domain" description="Ice-binding protein C-terminal" evidence="4">
    <location>
        <begin position="46"/>
        <end position="69"/>
    </location>
</feature>
<reference evidence="5 6" key="1">
    <citation type="submission" date="2016-05" db="EMBL/GenBank/DDBJ databases">
        <title>Compelete Genome Sequence of Bacteriochlorophyll-Synthesizing Bacterium Porphyrobacter neustonensis DSM 9434.</title>
        <authorList>
            <person name="Shi X.-L."/>
            <person name="Wu Y.-H."/>
            <person name="Cheng H."/>
            <person name="Xu L."/>
            <person name="Zhang X.-Q."/>
            <person name="Wang C.-S."/>
            <person name="Xu X.-W."/>
        </authorList>
    </citation>
    <scope>NUCLEOTIDE SEQUENCE [LARGE SCALE GENOMIC DNA]</scope>
    <source>
        <strain evidence="5 6">DSM 9434</strain>
    </source>
</reference>
<keyword evidence="2" id="KW-1133">Transmembrane helix</keyword>
<evidence type="ECO:0000256" key="2">
    <source>
        <dbReference type="SAM" id="Phobius"/>
    </source>
</evidence>
<proteinExistence type="predicted"/>
<dbReference type="EMBL" id="CP016033">
    <property type="protein sequence ID" value="ANK13527.1"/>
    <property type="molecule type" value="Genomic_DNA"/>
</dbReference>
<dbReference type="NCBIfam" id="TIGR02595">
    <property type="entry name" value="PEP_CTERM"/>
    <property type="match status" value="1"/>
</dbReference>
<name>A0A192D6N3_9SPHN</name>
<evidence type="ECO:0000256" key="3">
    <source>
        <dbReference type="SAM" id="SignalP"/>
    </source>
</evidence>
<dbReference type="Pfam" id="PF07589">
    <property type="entry name" value="PEP-CTERM"/>
    <property type="match status" value="1"/>
</dbReference>
<organism evidence="5 6">
    <name type="scientific">Erythrobacter neustonensis</name>
    <dbReference type="NCBI Taxonomy" id="1112"/>
    <lineage>
        <taxon>Bacteria</taxon>
        <taxon>Pseudomonadati</taxon>
        <taxon>Pseudomonadota</taxon>
        <taxon>Alphaproteobacteria</taxon>
        <taxon>Sphingomonadales</taxon>
        <taxon>Erythrobacteraceae</taxon>
        <taxon>Erythrobacter/Porphyrobacter group</taxon>
        <taxon>Erythrobacter</taxon>
    </lineage>
</organism>
<protein>
    <recommendedName>
        <fullName evidence="4">Ice-binding protein C-terminal domain-containing protein</fullName>
    </recommendedName>
</protein>
<sequence>MTRTLFSGSLAIMMAAASVAVPAHAMKETPTEPTGTSGGTSSGGTAVPEPAMAALFGAGAAAILLAKRRRKDTPKS</sequence>
<dbReference type="STRING" id="1112.A9D12_11945"/>
<evidence type="ECO:0000313" key="6">
    <source>
        <dbReference type="Proteomes" id="UP000078263"/>
    </source>
</evidence>
<accession>A0A192D6N3</accession>
<feature type="signal peptide" evidence="3">
    <location>
        <begin position="1"/>
        <end position="25"/>
    </location>
</feature>
<keyword evidence="6" id="KW-1185">Reference proteome</keyword>
<keyword evidence="2" id="KW-0472">Membrane</keyword>
<feature type="chain" id="PRO_5008251824" description="Ice-binding protein C-terminal domain-containing protein" evidence="3">
    <location>
        <begin position="26"/>
        <end position="76"/>
    </location>
</feature>
<dbReference type="RefSeq" id="WP_068352127.1">
    <property type="nucleotide sequence ID" value="NZ_CP016033.1"/>
</dbReference>